<dbReference type="RefSeq" id="WP_124739443.1">
    <property type="nucleotide sequence ID" value="NZ_CP034086.1"/>
</dbReference>
<dbReference type="KEGG" id="mros:EHO51_14290"/>
<dbReference type="InterPro" id="IPR004398">
    <property type="entry name" value="RNA_MeTrfase_RsmD"/>
</dbReference>
<dbReference type="PANTHER" id="PTHR43542:SF1">
    <property type="entry name" value="METHYLTRANSFERASE"/>
    <property type="match status" value="1"/>
</dbReference>
<dbReference type="InterPro" id="IPR002052">
    <property type="entry name" value="DNA_methylase_N6_adenine_CS"/>
</dbReference>
<sequence length="185" mass="19760">MRIVGGALRGRALSGPRSQAIRPTSERLRESVFDILAHRFGDPVAGANVVDLFAGAGALGLEAVSRGAARALFVDDGAEARALLRANIEALGLGGVTRIFRRDATKLGAAPAGETFSLAFLDPPYGKDLATQALFALVDGDWLAPDAIVVVEESAKAQINLPPNLLREDERRYGDTQFVFARYIR</sequence>
<dbReference type="Pfam" id="PF03602">
    <property type="entry name" value="Cons_hypoth95"/>
    <property type="match status" value="1"/>
</dbReference>
<name>A0A3G8M732_9HYPH</name>
<dbReference type="InterPro" id="IPR029063">
    <property type="entry name" value="SAM-dependent_MTases_sf"/>
</dbReference>
<dbReference type="Gene3D" id="3.40.50.150">
    <property type="entry name" value="Vaccinia Virus protein VP39"/>
    <property type="match status" value="1"/>
</dbReference>
<gene>
    <name evidence="3" type="primary">rsmD</name>
    <name evidence="3" type="ORF">EHO51_14290</name>
</gene>
<dbReference type="CDD" id="cd02440">
    <property type="entry name" value="AdoMet_MTases"/>
    <property type="match status" value="1"/>
</dbReference>
<dbReference type="NCBIfam" id="TIGR00095">
    <property type="entry name" value="16S rRNA (guanine(966)-N(2))-methyltransferase RsmD"/>
    <property type="match status" value="1"/>
</dbReference>
<evidence type="ECO:0000313" key="4">
    <source>
        <dbReference type="Proteomes" id="UP000273982"/>
    </source>
</evidence>
<dbReference type="GO" id="GO:0003676">
    <property type="term" value="F:nucleic acid binding"/>
    <property type="evidence" value="ECO:0007669"/>
    <property type="project" value="InterPro"/>
</dbReference>
<keyword evidence="1 3" id="KW-0489">Methyltransferase</keyword>
<dbReference type="PIRSF" id="PIRSF004553">
    <property type="entry name" value="CHP00095"/>
    <property type="match status" value="1"/>
</dbReference>
<dbReference type="SUPFAM" id="SSF53335">
    <property type="entry name" value="S-adenosyl-L-methionine-dependent methyltransferases"/>
    <property type="match status" value="1"/>
</dbReference>
<dbReference type="AlphaFoldDB" id="A0A3G8M732"/>
<proteinExistence type="predicted"/>
<dbReference type="Proteomes" id="UP000273982">
    <property type="component" value="Chromosome"/>
</dbReference>
<reference evidence="3 4" key="1">
    <citation type="submission" date="2018-11" db="EMBL/GenBank/DDBJ databases">
        <title>Genome squencing of methanotrophic bacteria isolated from alkaline groundwater in Korea.</title>
        <authorList>
            <person name="Nguyen L.N."/>
        </authorList>
    </citation>
    <scope>NUCLEOTIDE SEQUENCE [LARGE SCALE GENOMIC DNA]</scope>
    <source>
        <strain evidence="3 4">GW6</strain>
    </source>
</reference>
<dbReference type="EMBL" id="CP034086">
    <property type="protein sequence ID" value="AZG77803.1"/>
    <property type="molecule type" value="Genomic_DNA"/>
</dbReference>
<evidence type="ECO:0000256" key="2">
    <source>
        <dbReference type="ARBA" id="ARBA00022679"/>
    </source>
</evidence>
<dbReference type="EC" id="2.1.1.171" evidence="3"/>
<evidence type="ECO:0000313" key="3">
    <source>
        <dbReference type="EMBL" id="AZG77803.1"/>
    </source>
</evidence>
<dbReference type="PANTHER" id="PTHR43542">
    <property type="entry name" value="METHYLTRANSFERASE"/>
    <property type="match status" value="1"/>
</dbReference>
<dbReference type="GO" id="GO:0052913">
    <property type="term" value="F:16S rRNA (guanine(966)-N(2))-methyltransferase activity"/>
    <property type="evidence" value="ECO:0007669"/>
    <property type="project" value="UniProtKB-EC"/>
</dbReference>
<keyword evidence="2 3" id="KW-0808">Transferase</keyword>
<dbReference type="PROSITE" id="PS00092">
    <property type="entry name" value="N6_MTASE"/>
    <property type="match status" value="1"/>
</dbReference>
<evidence type="ECO:0000256" key="1">
    <source>
        <dbReference type="ARBA" id="ARBA00022603"/>
    </source>
</evidence>
<accession>A0A3G8M732</accession>
<organism evidence="3 4">
    <name type="scientific">Methylocystis rosea</name>
    <dbReference type="NCBI Taxonomy" id="173366"/>
    <lineage>
        <taxon>Bacteria</taxon>
        <taxon>Pseudomonadati</taxon>
        <taxon>Pseudomonadota</taxon>
        <taxon>Alphaproteobacteria</taxon>
        <taxon>Hyphomicrobiales</taxon>
        <taxon>Methylocystaceae</taxon>
        <taxon>Methylocystis</taxon>
    </lineage>
</organism>
<protein>
    <submittedName>
        <fullName evidence="3">16S rRNA (Guanine(966)-N(2))-methyltransferase RsmD</fullName>
        <ecNumber evidence="3">2.1.1.171</ecNumber>
    </submittedName>
</protein>